<evidence type="ECO:0000313" key="1">
    <source>
        <dbReference type="EMBL" id="ABV14671.1"/>
    </source>
</evidence>
<dbReference type="AlphaFoldDB" id="A8AMF8"/>
<organism evidence="1 2">
    <name type="scientific">Citrobacter koseri (strain ATCC BAA-895 / CDC 4225-83 / SGSC4696)</name>
    <dbReference type="NCBI Taxonomy" id="290338"/>
    <lineage>
        <taxon>Bacteria</taxon>
        <taxon>Pseudomonadati</taxon>
        <taxon>Pseudomonadota</taxon>
        <taxon>Gammaproteobacteria</taxon>
        <taxon>Enterobacterales</taxon>
        <taxon>Enterobacteriaceae</taxon>
        <taxon>Citrobacter</taxon>
    </lineage>
</organism>
<accession>A8AMF8</accession>
<protein>
    <submittedName>
        <fullName evidence="1">Uncharacterized protein</fullName>
    </submittedName>
</protein>
<dbReference type="EMBL" id="CP000822">
    <property type="protein sequence ID" value="ABV14671.1"/>
    <property type="molecule type" value="Genomic_DNA"/>
</dbReference>
<dbReference type="KEGG" id="cko:CKO_03592"/>
<name>A8AMF8_CITK8</name>
<keyword evidence="2" id="KW-1185">Reference proteome</keyword>
<gene>
    <name evidence="1" type="ordered locus">CKO_03592</name>
</gene>
<reference evidence="1 2" key="1">
    <citation type="submission" date="2007-08" db="EMBL/GenBank/DDBJ databases">
        <authorList>
            <consortium name="The Citrobacter koseri Genome Sequencing Project"/>
            <person name="McClelland M."/>
            <person name="Sanderson E.K."/>
            <person name="Porwollik S."/>
            <person name="Spieth J."/>
            <person name="Clifton W.S."/>
            <person name="Latreille P."/>
            <person name="Courtney L."/>
            <person name="Wang C."/>
            <person name="Pepin K."/>
            <person name="Bhonagiri V."/>
            <person name="Nash W."/>
            <person name="Johnson M."/>
            <person name="Thiruvilangam P."/>
            <person name="Wilson R."/>
        </authorList>
    </citation>
    <scope>NUCLEOTIDE SEQUENCE [LARGE SCALE GENOMIC DNA]</scope>
    <source>
        <strain evidence="2">ATCC BAA-895 / CDC 4225-83 / SGSC4696</strain>
    </source>
</reference>
<proteinExistence type="predicted"/>
<dbReference type="STRING" id="290338.CKO_03592"/>
<dbReference type="HOGENOM" id="CLU_3023754_0_0_6"/>
<dbReference type="Proteomes" id="UP000008148">
    <property type="component" value="Chromosome"/>
</dbReference>
<sequence length="55" mass="6333">MLFLIGFSAFPCDVCHSFSAINRQIPLFCGTDHCRHSPFHFEVENNSLQTFNPCR</sequence>
<evidence type="ECO:0000313" key="2">
    <source>
        <dbReference type="Proteomes" id="UP000008148"/>
    </source>
</evidence>